<dbReference type="RefSeq" id="WP_111932758.1">
    <property type="nucleotide sequence ID" value="NZ_CADFFP010000014.1"/>
</dbReference>
<evidence type="ECO:0000313" key="2">
    <source>
        <dbReference type="Proteomes" id="UP000248918"/>
    </source>
</evidence>
<accession>A0A329C2T8</accession>
<dbReference type="OrthoDB" id="9100203at2"/>
<protein>
    <submittedName>
        <fullName evidence="1">Uncharacterized protein</fullName>
    </submittedName>
</protein>
<proteinExistence type="predicted"/>
<reference evidence="1 2" key="1">
    <citation type="submission" date="2018-06" db="EMBL/GenBank/DDBJ databases">
        <title>Genomic Encyclopedia of Type Strains, Phase III (KMG-III): the genomes of soil and plant-associated and newly described type strains.</title>
        <authorList>
            <person name="Whitman W."/>
        </authorList>
    </citation>
    <scope>NUCLEOTIDE SEQUENCE [LARGE SCALE GENOMIC DNA]</scope>
    <source>
        <strain evidence="1 2">LMG 23644</strain>
    </source>
</reference>
<sequence>MEQRIFVDNDGEFNDLWTGDTAGTRLLKETATSDLVYFDPGIVTTHHYYRFVRDLLRFTDSSHDPFAFVGLRPDPFNYFFRHFSKYPAIVFQPAHSEADYCRLLQSDPGASPADALAYNTWSYVVLPLSGGWITCGDDSSEIAIFSSTPNVVEFARKRLARDLLRPDSNSMIVD</sequence>
<evidence type="ECO:0000313" key="1">
    <source>
        <dbReference type="EMBL" id="RAS28848.1"/>
    </source>
</evidence>
<dbReference type="EMBL" id="QLTK01000011">
    <property type="protein sequence ID" value="RAS28848.1"/>
    <property type="molecule type" value="Genomic_DNA"/>
</dbReference>
<dbReference type="AlphaFoldDB" id="A0A329C2T8"/>
<gene>
    <name evidence="1" type="ORF">BX591_111127</name>
</gene>
<comment type="caution">
    <text evidence="1">The sequence shown here is derived from an EMBL/GenBank/DDBJ whole genome shotgun (WGS) entry which is preliminary data.</text>
</comment>
<dbReference type="Proteomes" id="UP000248918">
    <property type="component" value="Unassembled WGS sequence"/>
</dbReference>
<organism evidence="1 2">
    <name type="scientific">Paraburkholderia bryophila</name>
    <dbReference type="NCBI Taxonomy" id="420952"/>
    <lineage>
        <taxon>Bacteria</taxon>
        <taxon>Pseudomonadati</taxon>
        <taxon>Pseudomonadota</taxon>
        <taxon>Betaproteobacteria</taxon>
        <taxon>Burkholderiales</taxon>
        <taxon>Burkholderiaceae</taxon>
        <taxon>Paraburkholderia</taxon>
    </lineage>
</organism>
<name>A0A329C2T8_9BURK</name>